<dbReference type="PROSITE" id="PS51192">
    <property type="entry name" value="HELICASE_ATP_BIND_1"/>
    <property type="match status" value="1"/>
</dbReference>
<dbReference type="AlphaFoldDB" id="A0A2U1S9D3"/>
<dbReference type="Pfam" id="PF00271">
    <property type="entry name" value="Helicase_C"/>
    <property type="match status" value="1"/>
</dbReference>
<keyword evidence="3 9" id="KW-0547">Nucleotide-binding</keyword>
<dbReference type="Pfam" id="PF25399">
    <property type="entry name" value="DeaD_dimer"/>
    <property type="match status" value="1"/>
</dbReference>
<feature type="domain" description="Helicase ATP-binding" evidence="10">
    <location>
        <begin position="35"/>
        <end position="206"/>
    </location>
</feature>
<reference evidence="13 14" key="1">
    <citation type="submission" date="2017-03" db="EMBL/GenBank/DDBJ databases">
        <title>Genome sequence of Methanobrevibacter wosei.</title>
        <authorList>
            <person name="Poehlein A."/>
            <person name="Seedorf H."/>
            <person name="Daniel R."/>
        </authorList>
    </citation>
    <scope>NUCLEOTIDE SEQUENCE [LARGE SCALE GENOMIC DNA]</scope>
    <source>
        <strain evidence="13 14">DSM 11979</strain>
    </source>
</reference>
<dbReference type="PANTHER" id="PTHR47963:SF8">
    <property type="entry name" value="ATP-DEPENDENT RNA HELICASE DEAD"/>
    <property type="match status" value="1"/>
</dbReference>
<dbReference type="EMBL" id="MZGU01000002">
    <property type="protein sequence ID" value="PWB87096.1"/>
    <property type="molecule type" value="Genomic_DNA"/>
</dbReference>
<evidence type="ECO:0000259" key="12">
    <source>
        <dbReference type="PROSITE" id="PS51195"/>
    </source>
</evidence>
<evidence type="ECO:0000256" key="8">
    <source>
        <dbReference type="PROSITE-ProRule" id="PRU00552"/>
    </source>
</evidence>
<dbReference type="GO" id="GO:0005829">
    <property type="term" value="C:cytosol"/>
    <property type="evidence" value="ECO:0007669"/>
    <property type="project" value="TreeGrafter"/>
</dbReference>
<sequence>MTVTTFDDFNISNKIKKALTDMGFKRPSPIQALTIPEALKGKDIIGQAQTGSGKTVAFAVPLLQKIFIKDKSPQAIILCPTRELCIQVAGEIKKVGSHIKNLKILPVYGGQPIGRQIRVLNKGVHVVVGTPGRVMDHIDRGTLDLIGIETVVLDEADEMLNMGFRDDIETILKHTPKQRQTLLFSATMPKPIRKITKFYQNNPKHLKISQKQLTVPEINECYFETRFRDKIDTVTRLIDIYDFKLCLIFCNTKKRVDLVVRDLSRRGYSVDGIHGDMKQVIRDKVMNKFRNGNISILVATDVAARGIDVPNVEVVFNYDVPQNPEYYVHRIGRTGRAGNRGYAFTLVDFKEMHALKTINSVTKSKIKRKKVPSFKELERIRNKQIADNIINSIKKDDLKEYNKVIKEIMKKDYTPLEIAGALLKMVKDNE</sequence>
<evidence type="ECO:0000256" key="6">
    <source>
        <dbReference type="ARBA" id="ARBA00022840"/>
    </source>
</evidence>
<evidence type="ECO:0000313" key="13">
    <source>
        <dbReference type="EMBL" id="PWB87096.1"/>
    </source>
</evidence>
<dbReference type="InterPro" id="IPR057325">
    <property type="entry name" value="DeaD_dimer"/>
</dbReference>
<dbReference type="InterPro" id="IPR001650">
    <property type="entry name" value="Helicase_C-like"/>
</dbReference>
<feature type="short sequence motif" description="Q motif" evidence="8">
    <location>
        <begin position="4"/>
        <end position="32"/>
    </location>
</feature>
<dbReference type="InterPro" id="IPR000629">
    <property type="entry name" value="RNA-helicase_DEAD-box_CS"/>
</dbReference>
<dbReference type="CDD" id="cd00268">
    <property type="entry name" value="DEADc"/>
    <property type="match status" value="1"/>
</dbReference>
<dbReference type="PROSITE" id="PS51195">
    <property type="entry name" value="Q_MOTIF"/>
    <property type="match status" value="1"/>
</dbReference>
<dbReference type="GO" id="GO:0009409">
    <property type="term" value="P:response to cold"/>
    <property type="evidence" value="ECO:0007669"/>
    <property type="project" value="TreeGrafter"/>
</dbReference>
<evidence type="ECO:0000313" key="14">
    <source>
        <dbReference type="Proteomes" id="UP000245577"/>
    </source>
</evidence>
<keyword evidence="2" id="KW-0963">Cytoplasm</keyword>
<dbReference type="GO" id="GO:0003724">
    <property type="term" value="F:RNA helicase activity"/>
    <property type="evidence" value="ECO:0007669"/>
    <property type="project" value="UniProtKB-EC"/>
</dbReference>
<dbReference type="CDD" id="cd18787">
    <property type="entry name" value="SF2_C_DEAD"/>
    <property type="match status" value="1"/>
</dbReference>
<gene>
    <name evidence="13" type="primary">cshA</name>
    <name evidence="13" type="ORF">MBBWO_02130</name>
</gene>
<evidence type="ECO:0000256" key="2">
    <source>
        <dbReference type="ARBA" id="ARBA00022490"/>
    </source>
</evidence>
<evidence type="ECO:0000256" key="4">
    <source>
        <dbReference type="ARBA" id="ARBA00022801"/>
    </source>
</evidence>
<comment type="caution">
    <text evidence="13">The sequence shown here is derived from an EMBL/GenBank/DDBJ whole genome shotgun (WGS) entry which is preliminary data.</text>
</comment>
<dbReference type="SMART" id="SM00490">
    <property type="entry name" value="HELICc"/>
    <property type="match status" value="1"/>
</dbReference>
<keyword evidence="4 9" id="KW-0378">Hydrolase</keyword>
<dbReference type="EC" id="3.6.4.13" evidence="1"/>
<dbReference type="SUPFAM" id="SSF52540">
    <property type="entry name" value="P-loop containing nucleoside triphosphate hydrolases"/>
    <property type="match status" value="1"/>
</dbReference>
<keyword evidence="7" id="KW-0346">Stress response</keyword>
<accession>A0A2U1S9D3</accession>
<dbReference type="InterPro" id="IPR014014">
    <property type="entry name" value="RNA_helicase_DEAD_Q_motif"/>
</dbReference>
<dbReference type="RefSeq" id="WP_116669036.1">
    <property type="nucleotide sequence ID" value="NZ_CASEFK010000010.1"/>
</dbReference>
<dbReference type="InterPro" id="IPR044742">
    <property type="entry name" value="DEAD/DEAH_RhlB"/>
</dbReference>
<evidence type="ECO:0000259" key="11">
    <source>
        <dbReference type="PROSITE" id="PS51194"/>
    </source>
</evidence>
<dbReference type="PROSITE" id="PS51194">
    <property type="entry name" value="HELICASE_CTER"/>
    <property type="match status" value="1"/>
</dbReference>
<dbReference type="OrthoDB" id="4631at2157"/>
<evidence type="ECO:0000256" key="1">
    <source>
        <dbReference type="ARBA" id="ARBA00012552"/>
    </source>
</evidence>
<dbReference type="Proteomes" id="UP000245577">
    <property type="component" value="Unassembled WGS sequence"/>
</dbReference>
<proteinExistence type="inferred from homology"/>
<organism evidence="13 14">
    <name type="scientific">Methanobrevibacter woesei</name>
    <dbReference type="NCBI Taxonomy" id="190976"/>
    <lineage>
        <taxon>Archaea</taxon>
        <taxon>Methanobacteriati</taxon>
        <taxon>Methanobacteriota</taxon>
        <taxon>Methanomada group</taxon>
        <taxon>Methanobacteria</taxon>
        <taxon>Methanobacteriales</taxon>
        <taxon>Methanobacteriaceae</taxon>
        <taxon>Methanobrevibacter</taxon>
    </lineage>
</organism>
<comment type="similarity">
    <text evidence="9">Belongs to the DEAD box helicase family.</text>
</comment>
<dbReference type="InterPro" id="IPR014001">
    <property type="entry name" value="Helicase_ATP-bd"/>
</dbReference>
<evidence type="ECO:0000256" key="5">
    <source>
        <dbReference type="ARBA" id="ARBA00022806"/>
    </source>
</evidence>
<feature type="domain" description="DEAD-box RNA helicase Q" evidence="12">
    <location>
        <begin position="4"/>
        <end position="32"/>
    </location>
</feature>
<dbReference type="FunFam" id="3.40.50.300:FF:000108">
    <property type="entry name" value="ATP-dependent RNA helicase RhlE"/>
    <property type="match status" value="1"/>
</dbReference>
<evidence type="ECO:0000256" key="7">
    <source>
        <dbReference type="ARBA" id="ARBA00023016"/>
    </source>
</evidence>
<keyword evidence="6 9" id="KW-0067">ATP-binding</keyword>
<keyword evidence="5 9" id="KW-0347">Helicase</keyword>
<dbReference type="Pfam" id="PF00270">
    <property type="entry name" value="DEAD"/>
    <property type="match status" value="1"/>
</dbReference>
<dbReference type="GO" id="GO:0005524">
    <property type="term" value="F:ATP binding"/>
    <property type="evidence" value="ECO:0007669"/>
    <property type="project" value="UniProtKB-KW"/>
</dbReference>
<keyword evidence="14" id="KW-1185">Reference proteome</keyword>
<dbReference type="InterPro" id="IPR050547">
    <property type="entry name" value="DEAD_box_RNA_helicases"/>
</dbReference>
<dbReference type="GO" id="GO:0140097">
    <property type="term" value="F:catalytic activity, acting on DNA"/>
    <property type="evidence" value="ECO:0007669"/>
    <property type="project" value="UniProtKB-ARBA"/>
</dbReference>
<dbReference type="InterPro" id="IPR011545">
    <property type="entry name" value="DEAD/DEAH_box_helicase_dom"/>
</dbReference>
<dbReference type="Gene3D" id="3.40.50.300">
    <property type="entry name" value="P-loop containing nucleotide triphosphate hydrolases"/>
    <property type="match status" value="2"/>
</dbReference>
<evidence type="ECO:0000259" key="10">
    <source>
        <dbReference type="PROSITE" id="PS51192"/>
    </source>
</evidence>
<dbReference type="PROSITE" id="PS00039">
    <property type="entry name" value="DEAD_ATP_HELICASE"/>
    <property type="match status" value="1"/>
</dbReference>
<evidence type="ECO:0000256" key="9">
    <source>
        <dbReference type="RuleBase" id="RU000492"/>
    </source>
</evidence>
<dbReference type="SMART" id="SM00487">
    <property type="entry name" value="DEXDc"/>
    <property type="match status" value="1"/>
</dbReference>
<name>A0A2U1S9D3_9EURY</name>
<feature type="domain" description="Helicase C-terminal" evidence="11">
    <location>
        <begin position="236"/>
        <end position="378"/>
    </location>
</feature>
<dbReference type="GO" id="GO:0005840">
    <property type="term" value="C:ribosome"/>
    <property type="evidence" value="ECO:0007669"/>
    <property type="project" value="TreeGrafter"/>
</dbReference>
<dbReference type="PANTHER" id="PTHR47963">
    <property type="entry name" value="DEAD-BOX ATP-DEPENDENT RNA HELICASE 47, MITOCHONDRIAL"/>
    <property type="match status" value="1"/>
</dbReference>
<evidence type="ECO:0000256" key="3">
    <source>
        <dbReference type="ARBA" id="ARBA00022741"/>
    </source>
</evidence>
<dbReference type="InterPro" id="IPR027417">
    <property type="entry name" value="P-loop_NTPase"/>
</dbReference>
<protein>
    <recommendedName>
        <fullName evidence="1">RNA helicase</fullName>
        <ecNumber evidence="1">3.6.4.13</ecNumber>
    </recommendedName>
</protein>
<dbReference type="GO" id="GO:0033592">
    <property type="term" value="F:RNA strand annealing activity"/>
    <property type="evidence" value="ECO:0007669"/>
    <property type="project" value="TreeGrafter"/>
</dbReference>
<dbReference type="GO" id="GO:0016787">
    <property type="term" value="F:hydrolase activity"/>
    <property type="evidence" value="ECO:0007669"/>
    <property type="project" value="UniProtKB-KW"/>
</dbReference>